<protein>
    <submittedName>
        <fullName evidence="2">Serine/threonine protein kinase</fullName>
    </submittedName>
</protein>
<keyword evidence="3" id="KW-1185">Reference proteome</keyword>
<dbReference type="PROSITE" id="PS50011">
    <property type="entry name" value="PROTEIN_KINASE_DOM"/>
    <property type="match status" value="1"/>
</dbReference>
<feature type="domain" description="Protein kinase" evidence="1">
    <location>
        <begin position="31"/>
        <end position="304"/>
    </location>
</feature>
<evidence type="ECO:0000259" key="1">
    <source>
        <dbReference type="PROSITE" id="PS50011"/>
    </source>
</evidence>
<comment type="caution">
    <text evidence="2">The sequence shown here is derived from an EMBL/GenBank/DDBJ whole genome shotgun (WGS) entry which is preliminary data.</text>
</comment>
<proteinExistence type="predicted"/>
<evidence type="ECO:0000313" key="3">
    <source>
        <dbReference type="Proteomes" id="UP000031971"/>
    </source>
</evidence>
<dbReference type="RefSeq" id="WP_009869359.1">
    <property type="nucleotide sequence ID" value="NZ_JXSL01000019.1"/>
</dbReference>
<dbReference type="Proteomes" id="UP000031971">
    <property type="component" value="Unassembled WGS sequence"/>
</dbReference>
<reference evidence="2 3" key="1">
    <citation type="submission" date="2015-01" db="EMBL/GenBank/DDBJ databases">
        <title>Genome Sequence of Magnetospirillum magnetotacticum Strain MS-1.</title>
        <authorList>
            <person name="Marinov G.K."/>
            <person name="Smalley M.D."/>
            <person name="DeSalvo G."/>
        </authorList>
    </citation>
    <scope>NUCLEOTIDE SEQUENCE [LARGE SCALE GENOMIC DNA]</scope>
    <source>
        <strain evidence="2 3">MS-1</strain>
    </source>
</reference>
<dbReference type="EMBL" id="JXSL01000019">
    <property type="protein sequence ID" value="KIM00326.1"/>
    <property type="molecule type" value="Genomic_DNA"/>
</dbReference>
<dbReference type="SUPFAM" id="SSF56112">
    <property type="entry name" value="Protein kinase-like (PK-like)"/>
    <property type="match status" value="1"/>
</dbReference>
<organism evidence="2 3">
    <name type="scientific">Paramagnetospirillum magnetotacticum MS-1</name>
    <dbReference type="NCBI Taxonomy" id="272627"/>
    <lineage>
        <taxon>Bacteria</taxon>
        <taxon>Pseudomonadati</taxon>
        <taxon>Pseudomonadota</taxon>
        <taxon>Alphaproteobacteria</taxon>
        <taxon>Rhodospirillales</taxon>
        <taxon>Magnetospirillaceae</taxon>
        <taxon>Paramagnetospirillum</taxon>
    </lineage>
</organism>
<dbReference type="GO" id="GO:0004674">
    <property type="term" value="F:protein serine/threonine kinase activity"/>
    <property type="evidence" value="ECO:0007669"/>
    <property type="project" value="UniProtKB-KW"/>
</dbReference>
<name>A0A0C2Z090_PARME</name>
<dbReference type="Pfam" id="PF00069">
    <property type="entry name" value="Pkinase"/>
    <property type="match status" value="1"/>
</dbReference>
<dbReference type="PROSITE" id="PS00108">
    <property type="entry name" value="PROTEIN_KINASE_ST"/>
    <property type="match status" value="1"/>
</dbReference>
<evidence type="ECO:0000313" key="2">
    <source>
        <dbReference type="EMBL" id="KIM00326.1"/>
    </source>
</evidence>
<dbReference type="InterPro" id="IPR000719">
    <property type="entry name" value="Prot_kinase_dom"/>
</dbReference>
<accession>A0A0C2Z090</accession>
<dbReference type="InterPro" id="IPR011009">
    <property type="entry name" value="Kinase-like_dom_sf"/>
</dbReference>
<keyword evidence="2" id="KW-0723">Serine/threonine-protein kinase</keyword>
<keyword evidence="2" id="KW-0808">Transferase</keyword>
<dbReference type="STRING" id="272627.CCC_01481"/>
<dbReference type="GO" id="GO:0005524">
    <property type="term" value="F:ATP binding"/>
    <property type="evidence" value="ECO:0007669"/>
    <property type="project" value="InterPro"/>
</dbReference>
<dbReference type="InterPro" id="IPR008271">
    <property type="entry name" value="Ser/Thr_kinase_AS"/>
</dbReference>
<dbReference type="OrthoDB" id="9795390at2"/>
<gene>
    <name evidence="2" type="ORF">CCC_01481</name>
</gene>
<keyword evidence="2" id="KW-0418">Kinase</keyword>
<dbReference type="AlphaFoldDB" id="A0A0C2Z090"/>
<sequence length="321" mass="35625">MPFPLINDYKAAIANAKGRFATLDVRPHLDARCSPVFLAGNFAGVFKMVTPEGEHVAVKCFTREVSDLPRRYAAVAKFCRTAQCPYVVPLRFLPAEVFVTSSVAPHADYAVVTMPWVDGRGLGAVVQILCQRENAPALAGLTRAWSRLCLDLLQRGVAHGDLKHDNVLVGQDGALKLIDYDSMYLPELKGLASTILGGVNFQHPRREVRHFDGTIDHFSMLVILLSLRALTFQPDLLKRHHNGENLVLTKSDFTRPDSSDLLRQWALSPDFHVRDWTEHLIKAAKAPMIRITAMEALLKAAAKVEAVPAKPPTKRLLSFFS</sequence>
<dbReference type="Gene3D" id="1.10.510.10">
    <property type="entry name" value="Transferase(Phosphotransferase) domain 1"/>
    <property type="match status" value="1"/>
</dbReference>